<dbReference type="InterPro" id="IPR029068">
    <property type="entry name" value="Glyas_Bleomycin-R_OHBP_Dase"/>
</dbReference>
<comment type="caution">
    <text evidence="2">The sequence shown here is derived from an EMBL/GenBank/DDBJ whole genome shotgun (WGS) entry which is preliminary data.</text>
</comment>
<evidence type="ECO:0000313" key="2">
    <source>
        <dbReference type="EMBL" id="GAA1972921.1"/>
    </source>
</evidence>
<reference evidence="3" key="1">
    <citation type="journal article" date="2019" name="Int. J. Syst. Evol. Microbiol.">
        <title>The Global Catalogue of Microorganisms (GCM) 10K type strain sequencing project: providing services to taxonomists for standard genome sequencing and annotation.</title>
        <authorList>
            <consortium name="The Broad Institute Genomics Platform"/>
            <consortium name="The Broad Institute Genome Sequencing Center for Infectious Disease"/>
            <person name="Wu L."/>
            <person name="Ma J."/>
        </authorList>
    </citation>
    <scope>NUCLEOTIDE SEQUENCE [LARGE SCALE GENOMIC DNA]</scope>
    <source>
        <strain evidence="3">JCM 14545</strain>
    </source>
</reference>
<dbReference type="SUPFAM" id="SSF54593">
    <property type="entry name" value="Glyoxalase/Bleomycin resistance protein/Dihydroxybiphenyl dioxygenase"/>
    <property type="match status" value="1"/>
</dbReference>
<protein>
    <submittedName>
        <fullName evidence="2">VOC family protein</fullName>
    </submittedName>
</protein>
<dbReference type="InterPro" id="IPR028973">
    <property type="entry name" value="PhnB-like"/>
</dbReference>
<organism evidence="2 3">
    <name type="scientific">Amycolatopsis minnesotensis</name>
    <dbReference type="NCBI Taxonomy" id="337894"/>
    <lineage>
        <taxon>Bacteria</taxon>
        <taxon>Bacillati</taxon>
        <taxon>Actinomycetota</taxon>
        <taxon>Actinomycetes</taxon>
        <taxon>Pseudonocardiales</taxon>
        <taxon>Pseudonocardiaceae</taxon>
        <taxon>Amycolatopsis</taxon>
    </lineage>
</organism>
<evidence type="ECO:0000259" key="1">
    <source>
        <dbReference type="Pfam" id="PF00903"/>
    </source>
</evidence>
<name>A0ABP5D3Z9_9PSEU</name>
<sequence>MATRLNPYLSFTDDARQAMEFYREVFGGTLTLNTFGESGAPDESIKDNIMHAMLETTSGFILMASDTPPGMAHNPGSAISISLSGDDDEELRGYWAKLSEGGRIDVPLEKQMWGAEFGMCADRFGIVWMVNIG</sequence>
<dbReference type="RefSeq" id="WP_344424756.1">
    <property type="nucleotide sequence ID" value="NZ_BAAANN010000023.1"/>
</dbReference>
<dbReference type="Proteomes" id="UP001501116">
    <property type="component" value="Unassembled WGS sequence"/>
</dbReference>
<dbReference type="InterPro" id="IPR004360">
    <property type="entry name" value="Glyas_Fos-R_dOase_dom"/>
</dbReference>
<evidence type="ECO:0000313" key="3">
    <source>
        <dbReference type="Proteomes" id="UP001501116"/>
    </source>
</evidence>
<dbReference type="PANTHER" id="PTHR33990">
    <property type="entry name" value="PROTEIN YJDN-RELATED"/>
    <property type="match status" value="1"/>
</dbReference>
<dbReference type="EMBL" id="BAAANN010000023">
    <property type="protein sequence ID" value="GAA1972921.1"/>
    <property type="molecule type" value="Genomic_DNA"/>
</dbReference>
<keyword evidence="3" id="KW-1185">Reference proteome</keyword>
<proteinExistence type="predicted"/>
<dbReference type="CDD" id="cd06588">
    <property type="entry name" value="PhnB_like"/>
    <property type="match status" value="1"/>
</dbReference>
<feature type="domain" description="Glyoxalase/fosfomycin resistance/dioxygenase" evidence="1">
    <location>
        <begin position="4"/>
        <end position="130"/>
    </location>
</feature>
<dbReference type="Gene3D" id="3.10.180.10">
    <property type="entry name" value="2,3-Dihydroxybiphenyl 1,2-Dioxygenase, domain 1"/>
    <property type="match status" value="1"/>
</dbReference>
<gene>
    <name evidence="2" type="ORF">GCM10009754_54520</name>
</gene>
<accession>A0ABP5D3Z9</accession>
<dbReference type="PANTHER" id="PTHR33990:SF1">
    <property type="entry name" value="PROTEIN YJDN"/>
    <property type="match status" value="1"/>
</dbReference>
<dbReference type="Pfam" id="PF00903">
    <property type="entry name" value="Glyoxalase"/>
    <property type="match status" value="1"/>
</dbReference>